<gene>
    <name evidence="3" type="ORF">Fuma_02686</name>
</gene>
<proteinExistence type="predicted"/>
<dbReference type="Proteomes" id="UP000187735">
    <property type="component" value="Chromosome"/>
</dbReference>
<feature type="transmembrane region" description="Helical" evidence="1">
    <location>
        <begin position="476"/>
        <end position="503"/>
    </location>
</feature>
<dbReference type="SMART" id="SM00900">
    <property type="entry name" value="FMN_bind"/>
    <property type="match status" value="2"/>
</dbReference>
<dbReference type="GO" id="GO:0016020">
    <property type="term" value="C:membrane"/>
    <property type="evidence" value="ECO:0007669"/>
    <property type="project" value="InterPro"/>
</dbReference>
<dbReference type="Pfam" id="PF12801">
    <property type="entry name" value="Fer4_5"/>
    <property type="match status" value="2"/>
</dbReference>
<reference evidence="3 4" key="1">
    <citation type="journal article" date="2016" name="Front. Microbiol.">
        <title>Fuerstia marisgermanicae gen. nov., sp. nov., an Unusual Member of the Phylum Planctomycetes from the German Wadden Sea.</title>
        <authorList>
            <person name="Kohn T."/>
            <person name="Heuer A."/>
            <person name="Jogler M."/>
            <person name="Vollmers J."/>
            <person name="Boedeker C."/>
            <person name="Bunk B."/>
            <person name="Rast P."/>
            <person name="Borchert D."/>
            <person name="Glockner I."/>
            <person name="Freese H.M."/>
            <person name="Klenk H.P."/>
            <person name="Overmann J."/>
            <person name="Kaster A.K."/>
            <person name="Rohde M."/>
            <person name="Wiegand S."/>
            <person name="Jogler C."/>
        </authorList>
    </citation>
    <scope>NUCLEOTIDE SEQUENCE [LARGE SCALE GENOMIC DNA]</scope>
    <source>
        <strain evidence="3 4">NH11</strain>
    </source>
</reference>
<feature type="transmembrane region" description="Helical" evidence="1">
    <location>
        <begin position="443"/>
        <end position="464"/>
    </location>
</feature>
<evidence type="ECO:0000313" key="3">
    <source>
        <dbReference type="EMBL" id="APZ93070.1"/>
    </source>
</evidence>
<keyword evidence="3" id="KW-0830">Ubiquinone</keyword>
<sequence length="545" mass="59412">MLLALGLRVAAERRQGAQRQGDTPSIISLQQARILQPTAAEVRSPTSDGLQEIVDDNGNSLGHVCQTLPAAKKVVGYRGPSNVALLLDEQLVVTEADLLFSDDTPDHVAAVERDEDFLYQFRGWTLGDSSTFTDVDATTGATLTALAIAEGIAVRLGGEKPSLRFPDDLNEEDLTAIYGPDHGQSLHVVNSVEAQVQNSDGQVVGRLIRTGPLVDSIAGYQGPNELLIATDMDDVVTSVRLRRTFDNEPYSGYLNEDDYFWKVFLERRLSELGGIDLVAEQIEGVSGATMTSLAVAETVVAAATEFQRRQQEQASQRQRRQVHWSPHDTGTVIALVLAIVIGTTRLRGVRWLQMLWLLILVGYFGLMTGNLISLAVLTGWAANGIAWKLAPGLFAVVAVSMLLPPLTKRNLYCTHICPHGAAQQLLRRLPVKSWKPRKKVLKYLTWMPGILLTAAVLVTLLHGAGNLSAWEPFSAWIWYVAGAGSIVFAVLTLAASVVIPMAYCRFGCPTGRLLDYLRHSARATRVTLADVVVVGLTLIAWSFAR</sequence>
<accession>A0A1P8WGA0</accession>
<evidence type="ECO:0000256" key="1">
    <source>
        <dbReference type="SAM" id="Phobius"/>
    </source>
</evidence>
<keyword evidence="4" id="KW-1185">Reference proteome</keyword>
<dbReference type="EMBL" id="CP017641">
    <property type="protein sequence ID" value="APZ93070.1"/>
    <property type="molecule type" value="Genomic_DNA"/>
</dbReference>
<dbReference type="KEGG" id="fmr:Fuma_02686"/>
<name>A0A1P8WGA0_9PLAN</name>
<dbReference type="STRING" id="1891926.Fuma_02686"/>
<feature type="transmembrane region" description="Helical" evidence="1">
    <location>
        <begin position="355"/>
        <end position="379"/>
    </location>
</feature>
<feature type="domain" description="FMN-binding" evidence="2">
    <location>
        <begin position="219"/>
        <end position="306"/>
    </location>
</feature>
<dbReference type="AlphaFoldDB" id="A0A1P8WGA0"/>
<keyword evidence="1" id="KW-1133">Transmembrane helix</keyword>
<organism evidence="3 4">
    <name type="scientific">Fuerstiella marisgermanici</name>
    <dbReference type="NCBI Taxonomy" id="1891926"/>
    <lineage>
        <taxon>Bacteria</taxon>
        <taxon>Pseudomonadati</taxon>
        <taxon>Planctomycetota</taxon>
        <taxon>Planctomycetia</taxon>
        <taxon>Planctomycetales</taxon>
        <taxon>Planctomycetaceae</taxon>
        <taxon>Fuerstiella</taxon>
    </lineage>
</organism>
<feature type="transmembrane region" description="Helical" evidence="1">
    <location>
        <begin position="324"/>
        <end position="343"/>
    </location>
</feature>
<dbReference type="InterPro" id="IPR007329">
    <property type="entry name" value="FMN-bd"/>
</dbReference>
<dbReference type="InterPro" id="IPR017896">
    <property type="entry name" value="4Fe4S_Fe-S-bd"/>
</dbReference>
<keyword evidence="1" id="KW-0812">Transmembrane</keyword>
<dbReference type="GO" id="GO:0010181">
    <property type="term" value="F:FMN binding"/>
    <property type="evidence" value="ECO:0007669"/>
    <property type="project" value="InterPro"/>
</dbReference>
<dbReference type="Pfam" id="PF04205">
    <property type="entry name" value="FMN_bind"/>
    <property type="match status" value="1"/>
</dbReference>
<protein>
    <submittedName>
        <fullName evidence="3">Putative NADH:ubiquinone oxidoreductase, subunit RnfG</fullName>
    </submittedName>
</protein>
<evidence type="ECO:0000259" key="2">
    <source>
        <dbReference type="SMART" id="SM00900"/>
    </source>
</evidence>
<feature type="domain" description="FMN-binding" evidence="2">
    <location>
        <begin position="76"/>
        <end position="159"/>
    </location>
</feature>
<keyword evidence="1" id="KW-0472">Membrane</keyword>
<evidence type="ECO:0000313" key="4">
    <source>
        <dbReference type="Proteomes" id="UP000187735"/>
    </source>
</evidence>
<feature type="transmembrane region" description="Helical" evidence="1">
    <location>
        <begin position="385"/>
        <end position="403"/>
    </location>
</feature>
<feature type="transmembrane region" description="Helical" evidence="1">
    <location>
        <begin position="523"/>
        <end position="544"/>
    </location>
</feature>